<feature type="compositionally biased region" description="Low complexity" evidence="1">
    <location>
        <begin position="281"/>
        <end position="296"/>
    </location>
</feature>
<feature type="compositionally biased region" description="Polar residues" evidence="1">
    <location>
        <begin position="110"/>
        <end position="120"/>
    </location>
</feature>
<dbReference type="EMBL" id="CAMGYJ010000010">
    <property type="protein sequence ID" value="CAI0553139.1"/>
    <property type="molecule type" value="Genomic_DNA"/>
</dbReference>
<protein>
    <recommendedName>
        <fullName evidence="4">DUF1639 family protein</fullName>
    </recommendedName>
</protein>
<accession>A0AAV0R641</accession>
<comment type="caution">
    <text evidence="2">The sequence shown here is derived from an EMBL/GenBank/DDBJ whole genome shotgun (WGS) entry which is preliminary data.</text>
</comment>
<dbReference type="Pfam" id="PF07797">
    <property type="entry name" value="DUF1639"/>
    <property type="match status" value="1"/>
</dbReference>
<organism evidence="2 3">
    <name type="scientific">Linum tenue</name>
    <dbReference type="NCBI Taxonomy" id="586396"/>
    <lineage>
        <taxon>Eukaryota</taxon>
        <taxon>Viridiplantae</taxon>
        <taxon>Streptophyta</taxon>
        <taxon>Embryophyta</taxon>
        <taxon>Tracheophyta</taxon>
        <taxon>Spermatophyta</taxon>
        <taxon>Magnoliopsida</taxon>
        <taxon>eudicotyledons</taxon>
        <taxon>Gunneridae</taxon>
        <taxon>Pentapetalae</taxon>
        <taxon>rosids</taxon>
        <taxon>fabids</taxon>
        <taxon>Malpighiales</taxon>
        <taxon>Linaceae</taxon>
        <taxon>Linum</taxon>
    </lineage>
</organism>
<name>A0AAV0R641_9ROSI</name>
<gene>
    <name evidence="2" type="ORF">LITE_LOCUS46728</name>
</gene>
<keyword evidence="3" id="KW-1185">Reference proteome</keyword>
<feature type="region of interest" description="Disordered" evidence="1">
    <location>
        <begin position="32"/>
        <end position="177"/>
    </location>
</feature>
<dbReference type="InterPro" id="IPR012438">
    <property type="entry name" value="DUF1639"/>
</dbReference>
<feature type="compositionally biased region" description="Gly residues" evidence="1">
    <location>
        <begin position="165"/>
        <end position="175"/>
    </location>
</feature>
<dbReference type="PANTHER" id="PTHR33130:SF43">
    <property type="entry name" value="OS01G0688600 PROTEIN"/>
    <property type="match status" value="1"/>
</dbReference>
<feature type="compositionally biased region" description="Basic and acidic residues" evidence="1">
    <location>
        <begin position="121"/>
        <end position="130"/>
    </location>
</feature>
<feature type="compositionally biased region" description="Basic and acidic residues" evidence="1">
    <location>
        <begin position="58"/>
        <end position="68"/>
    </location>
</feature>
<dbReference type="AlphaFoldDB" id="A0AAV0R641"/>
<evidence type="ECO:0000313" key="2">
    <source>
        <dbReference type="EMBL" id="CAI0553139.1"/>
    </source>
</evidence>
<feature type="compositionally biased region" description="Basic and acidic residues" evidence="1">
    <location>
        <begin position="315"/>
        <end position="332"/>
    </location>
</feature>
<sequence>ISKPPRINKIRKLEIEREKTAVLGRRRWVFPERKRAEGGGARDLSSGSGRSMVYIGGRGEESVRRRAGDGNGGGLAMAMGTERSKPPLHNFNLPSLKWGNQRQLRCMNPPDSSNSGSTTNPRRERGISFDRHRRSSRSPPLKFAASSRDYDARHHQFKKPRPRIGGAGGGGGGADEGIEALGEKLMFDLKTAADRMKDEILRKEVCDEDEEEEEEEEDVADGDRDARRKSSSPPPATAAKAAMAVSTGGGEEKEHEPRPWNLRTRRAACKAPATTTNAPIGAGASASLAGAATAKGLRIEEPKESSSRYSPIRSDSGKLPRLRGGEKKEPRAKFTVGLSRKEIEEDFMAMIAHRPARRPKKRPRIVQKQMDTLFPGLWLGEVTVDTYKVPEIPDIGKR</sequence>
<proteinExistence type="predicted"/>
<feature type="non-terminal residue" evidence="2">
    <location>
        <position position="1"/>
    </location>
</feature>
<dbReference type="PANTHER" id="PTHR33130">
    <property type="entry name" value="PUTATIVE (DUF1639)-RELATED"/>
    <property type="match status" value="1"/>
</dbReference>
<feature type="region of interest" description="Disordered" evidence="1">
    <location>
        <begin position="202"/>
        <end position="335"/>
    </location>
</feature>
<dbReference type="Proteomes" id="UP001154282">
    <property type="component" value="Unassembled WGS sequence"/>
</dbReference>
<reference evidence="2" key="1">
    <citation type="submission" date="2022-08" db="EMBL/GenBank/DDBJ databases">
        <authorList>
            <person name="Gutierrez-Valencia J."/>
        </authorList>
    </citation>
    <scope>NUCLEOTIDE SEQUENCE</scope>
</reference>
<evidence type="ECO:0000313" key="3">
    <source>
        <dbReference type="Proteomes" id="UP001154282"/>
    </source>
</evidence>
<feature type="compositionally biased region" description="Acidic residues" evidence="1">
    <location>
        <begin position="206"/>
        <end position="220"/>
    </location>
</feature>
<evidence type="ECO:0000256" key="1">
    <source>
        <dbReference type="SAM" id="MobiDB-lite"/>
    </source>
</evidence>
<feature type="compositionally biased region" description="Basic and acidic residues" evidence="1">
    <location>
        <begin position="297"/>
        <end position="306"/>
    </location>
</feature>
<evidence type="ECO:0008006" key="4">
    <source>
        <dbReference type="Google" id="ProtNLM"/>
    </source>
</evidence>